<reference evidence="2" key="1">
    <citation type="journal article" date="2019" name="Int. J. Syst. Evol. Microbiol.">
        <title>The Global Catalogue of Microorganisms (GCM) 10K type strain sequencing project: providing services to taxonomists for standard genome sequencing and annotation.</title>
        <authorList>
            <consortium name="The Broad Institute Genomics Platform"/>
            <consortium name="The Broad Institute Genome Sequencing Center for Infectious Disease"/>
            <person name="Wu L."/>
            <person name="Ma J."/>
        </authorList>
    </citation>
    <scope>NUCLEOTIDE SEQUENCE [LARGE SCALE GENOMIC DNA]</scope>
    <source>
        <strain evidence="2">CGMCC 1.12766</strain>
    </source>
</reference>
<name>A0ABQ1XDT0_9PROT</name>
<accession>A0ABQ1XDT0</accession>
<sequence>MGRMDDSPLAILAVLAVSALAVSGLIVLNRLIGGWQDIRFDDTALPSQRLEEDVVGFRAGEGVVSASGLAALVMEQGEERLGLVLARANRCVTRVIRPGEIDRLEADGPRFHIHFNDFTLPRVTIDLDDASAQGWGERLRRFVRQSEAQTRGEGHARAS</sequence>
<dbReference type="EMBL" id="BMFS01000001">
    <property type="protein sequence ID" value="GGG91596.1"/>
    <property type="molecule type" value="Genomic_DNA"/>
</dbReference>
<comment type="caution">
    <text evidence="1">The sequence shown here is derived from an EMBL/GenBank/DDBJ whole genome shotgun (WGS) entry which is preliminary data.</text>
</comment>
<organism evidence="1 2">
    <name type="scientific">Glycocaulis albus</name>
    <dbReference type="NCBI Taxonomy" id="1382801"/>
    <lineage>
        <taxon>Bacteria</taxon>
        <taxon>Pseudomonadati</taxon>
        <taxon>Pseudomonadota</taxon>
        <taxon>Alphaproteobacteria</taxon>
        <taxon>Maricaulales</taxon>
        <taxon>Maricaulaceae</taxon>
        <taxon>Glycocaulis</taxon>
    </lineage>
</organism>
<gene>
    <name evidence="1" type="ORF">GCM10007420_03630</name>
</gene>
<proteinExistence type="predicted"/>
<evidence type="ECO:0000313" key="2">
    <source>
        <dbReference type="Proteomes" id="UP000648722"/>
    </source>
</evidence>
<evidence type="ECO:0000313" key="1">
    <source>
        <dbReference type="EMBL" id="GGG91596.1"/>
    </source>
</evidence>
<protein>
    <submittedName>
        <fullName evidence="1">Uncharacterized protein</fullName>
    </submittedName>
</protein>
<dbReference type="Proteomes" id="UP000648722">
    <property type="component" value="Unassembled WGS sequence"/>
</dbReference>
<keyword evidence="2" id="KW-1185">Reference proteome</keyword>
<dbReference type="RefSeq" id="WP_188450834.1">
    <property type="nucleotide sequence ID" value="NZ_BMFS01000001.1"/>
</dbReference>